<feature type="binding site" evidence="6 7">
    <location>
        <position position="78"/>
    </location>
    <ligand>
        <name>S-adenosyl-L-methionine</name>
        <dbReference type="ChEBI" id="CHEBI:59789"/>
    </ligand>
</feature>
<keyword evidence="10" id="KW-1185">Reference proteome</keyword>
<dbReference type="EMBL" id="CP011002">
    <property type="protein sequence ID" value="AKO65507.1"/>
    <property type="molecule type" value="Genomic_DNA"/>
</dbReference>
<gene>
    <name evidence="6" type="primary">trmL</name>
    <name evidence="9" type="ORF">VI33_01755</name>
</gene>
<keyword evidence="3 6" id="KW-0808">Transferase</keyword>
<feature type="binding site" evidence="6 7">
    <location>
        <position position="130"/>
    </location>
    <ligand>
        <name>S-adenosyl-L-methionine</name>
        <dbReference type="ChEBI" id="CHEBI:59789"/>
    </ligand>
</feature>
<comment type="catalytic activity">
    <reaction evidence="6">
        <text>cytidine(34) in tRNA + S-adenosyl-L-methionine = 2'-O-methylcytidine(34) in tRNA + S-adenosyl-L-homocysteine + H(+)</text>
        <dbReference type="Rhea" id="RHEA:43084"/>
        <dbReference type="Rhea" id="RHEA-COMP:10331"/>
        <dbReference type="Rhea" id="RHEA-COMP:10332"/>
        <dbReference type="ChEBI" id="CHEBI:15378"/>
        <dbReference type="ChEBI" id="CHEBI:57856"/>
        <dbReference type="ChEBI" id="CHEBI:59789"/>
        <dbReference type="ChEBI" id="CHEBI:74495"/>
        <dbReference type="ChEBI" id="CHEBI:82748"/>
        <dbReference type="EC" id="2.1.1.207"/>
    </reaction>
</comment>
<comment type="subcellular location">
    <subcellularLocation>
        <location evidence="6">Cytoplasm</location>
    </subcellularLocation>
</comment>
<evidence type="ECO:0000256" key="4">
    <source>
        <dbReference type="ARBA" id="ARBA00022691"/>
    </source>
</evidence>
<keyword evidence="2 6" id="KW-0489">Methyltransferase</keyword>
<dbReference type="InterPro" id="IPR029026">
    <property type="entry name" value="tRNA_m1G_MTases_N"/>
</dbReference>
<feature type="binding site" evidence="6 7">
    <location>
        <position position="122"/>
    </location>
    <ligand>
        <name>S-adenosyl-L-methionine</name>
        <dbReference type="ChEBI" id="CHEBI:59789"/>
    </ligand>
</feature>
<evidence type="ECO:0000256" key="2">
    <source>
        <dbReference type="ARBA" id="ARBA00022603"/>
    </source>
</evidence>
<protein>
    <recommendedName>
        <fullName evidence="6">tRNA (cytidine(34)-2'-O)-methyltransferase</fullName>
        <ecNumber evidence="6">2.1.1.207</ecNumber>
    </recommendedName>
    <alternativeName>
        <fullName evidence="6">tRNA (cytidine/uridine-2'-O-)-methyltransferase TrmL</fullName>
    </alternativeName>
</protein>
<comment type="function">
    <text evidence="6">Methylates the ribose at the nucleotide 34 wobble position in the two leucyl isoacceptors tRNA(Leu)(CmAA) and tRNA(Leu)(cmnm5UmAA). Catalyzes the methyl transfer from S-adenosyl-L-methionine to the 2'-OH of the wobble nucleotide.</text>
</comment>
<dbReference type="GO" id="GO:0042802">
    <property type="term" value="F:identical protein binding"/>
    <property type="evidence" value="ECO:0007669"/>
    <property type="project" value="UniProtKB-ARBA"/>
</dbReference>
<evidence type="ECO:0000259" key="8">
    <source>
        <dbReference type="Pfam" id="PF00588"/>
    </source>
</evidence>
<dbReference type="GO" id="GO:0002132">
    <property type="term" value="P:wobble position uridine ribose methylation"/>
    <property type="evidence" value="ECO:0007669"/>
    <property type="project" value="TreeGrafter"/>
</dbReference>
<name>A0A0H4JAI1_9PROT</name>
<dbReference type="PANTHER" id="PTHR42971">
    <property type="entry name" value="TRNA (CYTIDINE(34)-2'-O)-METHYLTRANSFERASE"/>
    <property type="match status" value="1"/>
</dbReference>
<sequence>MFNIVLYEPEIPPNTGNIIRLCSNSNCKLHLIKPLGFELSEKTLRRAGLDYIKDELYVIYENYSDFLSKNKNINLFGITTKGKEYYHSVSFKPDDFFMFGPETRGLPDSIRNQIEPNHLLRVPMAENSRSINLANTVSIILYEAWRQNNFLGSI</sequence>
<dbReference type="OrthoDB" id="9789043at2"/>
<dbReference type="GO" id="GO:0141102">
    <property type="term" value="F:tRNA (5-carboxymethylaminomethyluridine(34)-2'-O)-methyltransferase activity"/>
    <property type="evidence" value="ECO:0007669"/>
    <property type="project" value="RHEA"/>
</dbReference>
<dbReference type="InterPro" id="IPR001537">
    <property type="entry name" value="SpoU_MeTrfase"/>
</dbReference>
<accession>A0A0H4JAI1</accession>
<evidence type="ECO:0000313" key="10">
    <source>
        <dbReference type="Proteomes" id="UP000066549"/>
    </source>
</evidence>
<dbReference type="Gene3D" id="3.40.1280.10">
    <property type="match status" value="1"/>
</dbReference>
<evidence type="ECO:0000313" key="9">
    <source>
        <dbReference type="EMBL" id="AKO65507.1"/>
    </source>
</evidence>
<proteinExistence type="inferred from homology"/>
<evidence type="ECO:0000256" key="5">
    <source>
        <dbReference type="ARBA" id="ARBA00022694"/>
    </source>
</evidence>
<dbReference type="InterPro" id="IPR016914">
    <property type="entry name" value="TrmL"/>
</dbReference>
<dbReference type="SUPFAM" id="SSF75217">
    <property type="entry name" value="alpha/beta knot"/>
    <property type="match status" value="1"/>
</dbReference>
<dbReference type="CDD" id="cd18094">
    <property type="entry name" value="SpoU-like_TrmL"/>
    <property type="match status" value="1"/>
</dbReference>
<feature type="binding site" evidence="6 7">
    <location>
        <position position="100"/>
    </location>
    <ligand>
        <name>S-adenosyl-L-methionine</name>
        <dbReference type="ChEBI" id="CHEBI:59789"/>
    </ligand>
</feature>
<dbReference type="Pfam" id="PF00588">
    <property type="entry name" value="SpoU_methylase"/>
    <property type="match status" value="1"/>
</dbReference>
<dbReference type="GO" id="GO:0003723">
    <property type="term" value="F:RNA binding"/>
    <property type="evidence" value="ECO:0007669"/>
    <property type="project" value="InterPro"/>
</dbReference>
<comment type="subunit">
    <text evidence="6">Homodimer.</text>
</comment>
<feature type="domain" description="tRNA/rRNA methyltransferase SpoU type" evidence="8">
    <location>
        <begin position="2"/>
        <end position="142"/>
    </location>
</feature>
<dbReference type="InterPro" id="IPR029028">
    <property type="entry name" value="Alpha/beta_knot_MTases"/>
</dbReference>
<evidence type="ECO:0000256" key="6">
    <source>
        <dbReference type="HAMAP-Rule" id="MF_01885"/>
    </source>
</evidence>
<organism evidence="9 10">
    <name type="scientific">Methylophilales bacterium MBRS-H7</name>
    <dbReference type="NCBI Taxonomy" id="1623450"/>
    <lineage>
        <taxon>Bacteria</taxon>
        <taxon>Pseudomonadati</taxon>
        <taxon>Pseudomonadota</taxon>
        <taxon>Betaproteobacteria</taxon>
        <taxon>Nitrosomonadales</taxon>
        <taxon>OM43 clade</taxon>
    </lineage>
</organism>
<dbReference type="EC" id="2.1.1.207" evidence="6"/>
<dbReference type="Proteomes" id="UP000066549">
    <property type="component" value="Chromosome"/>
</dbReference>
<dbReference type="HAMAP" id="MF_01885">
    <property type="entry name" value="tRNA_methyltr_TrmL"/>
    <property type="match status" value="1"/>
</dbReference>
<evidence type="ECO:0000256" key="7">
    <source>
        <dbReference type="PIRSR" id="PIRSR029256-1"/>
    </source>
</evidence>
<comment type="catalytic activity">
    <reaction evidence="6">
        <text>5-carboxymethylaminomethyluridine(34) in tRNA(Leu) + S-adenosyl-L-methionine = 5-carboxymethylaminomethyl-2'-O-methyluridine(34) in tRNA(Leu) + S-adenosyl-L-homocysteine + H(+)</text>
        <dbReference type="Rhea" id="RHEA:43088"/>
        <dbReference type="Rhea" id="RHEA-COMP:10333"/>
        <dbReference type="Rhea" id="RHEA-COMP:10334"/>
        <dbReference type="ChEBI" id="CHEBI:15378"/>
        <dbReference type="ChEBI" id="CHEBI:57856"/>
        <dbReference type="ChEBI" id="CHEBI:59789"/>
        <dbReference type="ChEBI" id="CHEBI:74508"/>
        <dbReference type="ChEBI" id="CHEBI:74511"/>
        <dbReference type="EC" id="2.1.1.207"/>
    </reaction>
</comment>
<evidence type="ECO:0000256" key="3">
    <source>
        <dbReference type="ARBA" id="ARBA00022679"/>
    </source>
</evidence>
<dbReference type="AlphaFoldDB" id="A0A0H4JAI1"/>
<reference evidence="9 10" key="1">
    <citation type="submission" date="2015-03" db="EMBL/GenBank/DDBJ databases">
        <title>Comparative analysis of the OM43 clade including a novel species from Red Sea uncovers genomic and metabolic diversity among marine methylotrophs.</title>
        <authorList>
            <person name="Jimenez-Infante F."/>
            <person name="Ngugi D.K."/>
            <person name="Vinu M."/>
            <person name="Alam I."/>
            <person name="Kamau A."/>
            <person name="Blom J."/>
            <person name="Bajic V.B."/>
            <person name="Stingl U."/>
        </authorList>
    </citation>
    <scope>NUCLEOTIDE SEQUENCE [LARGE SCALE GENOMIC DNA]</scope>
    <source>
        <strain evidence="9 10">MBRSH7</strain>
    </source>
</reference>
<keyword evidence="1 6" id="KW-0963">Cytoplasm</keyword>
<dbReference type="GO" id="GO:0002131">
    <property type="term" value="P:wobble position cytosine ribose methylation"/>
    <property type="evidence" value="ECO:0007669"/>
    <property type="project" value="TreeGrafter"/>
</dbReference>
<dbReference type="FunFam" id="3.40.1280.10:FF:000002">
    <property type="entry name" value="Peptidylprolyl isomerase"/>
    <property type="match status" value="1"/>
</dbReference>
<keyword evidence="5 6" id="KW-0819">tRNA processing</keyword>
<dbReference type="PIRSF" id="PIRSF029256">
    <property type="entry name" value="SpoU_TrmH_prd"/>
    <property type="match status" value="1"/>
</dbReference>
<dbReference type="PATRIC" id="fig|1623450.3.peg.349"/>
<keyword evidence="4 6" id="KW-0949">S-adenosyl-L-methionine</keyword>
<dbReference type="PANTHER" id="PTHR42971:SF1">
    <property type="entry name" value="TRNA (CYTIDINE(34)-2'-O)-METHYLTRANSFERASE"/>
    <property type="match status" value="1"/>
</dbReference>
<dbReference type="GO" id="GO:0141098">
    <property type="term" value="F:tRNA (cytidine(34)-2'-O)-methyltransferase activity"/>
    <property type="evidence" value="ECO:0007669"/>
    <property type="project" value="RHEA"/>
</dbReference>
<evidence type="ECO:0000256" key="1">
    <source>
        <dbReference type="ARBA" id="ARBA00022490"/>
    </source>
</evidence>
<comment type="similarity">
    <text evidence="6">Belongs to the class IV-like SAM-binding methyltransferase superfamily. RNA methyltransferase TrmH family. TrmL subfamily.</text>
</comment>
<dbReference type="GO" id="GO:0005737">
    <property type="term" value="C:cytoplasm"/>
    <property type="evidence" value="ECO:0007669"/>
    <property type="project" value="UniProtKB-SubCell"/>
</dbReference>